<keyword evidence="3 5" id="KW-1133">Transmembrane helix</keyword>
<dbReference type="Pfam" id="PF03699">
    <property type="entry name" value="UPF0182"/>
    <property type="match status" value="1"/>
</dbReference>
<evidence type="ECO:0000256" key="2">
    <source>
        <dbReference type="ARBA" id="ARBA00022692"/>
    </source>
</evidence>
<evidence type="ECO:0000256" key="3">
    <source>
        <dbReference type="ARBA" id="ARBA00022989"/>
    </source>
</evidence>
<dbReference type="PANTHER" id="PTHR39344">
    <property type="entry name" value="UPF0182 PROTEIN SLL1060"/>
    <property type="match status" value="1"/>
</dbReference>
<feature type="transmembrane region" description="Helical" evidence="5">
    <location>
        <begin position="42"/>
        <end position="60"/>
    </location>
</feature>
<comment type="subcellular location">
    <subcellularLocation>
        <location evidence="5">Cell membrane</location>
        <topology evidence="5">Multi-pass membrane protein</topology>
    </subcellularLocation>
</comment>
<dbReference type="GO" id="GO:0005886">
    <property type="term" value="C:plasma membrane"/>
    <property type="evidence" value="ECO:0007669"/>
    <property type="project" value="UniProtKB-SubCell"/>
</dbReference>
<feature type="transmembrane region" description="Helical" evidence="5">
    <location>
        <begin position="316"/>
        <end position="336"/>
    </location>
</feature>
<evidence type="ECO:0000313" key="8">
    <source>
        <dbReference type="Proteomes" id="UP000446866"/>
    </source>
</evidence>
<feature type="transmembrane region" description="Helical" evidence="5">
    <location>
        <begin position="236"/>
        <end position="261"/>
    </location>
</feature>
<dbReference type="GO" id="GO:0005576">
    <property type="term" value="C:extracellular region"/>
    <property type="evidence" value="ECO:0007669"/>
    <property type="project" value="TreeGrafter"/>
</dbReference>
<dbReference type="AlphaFoldDB" id="A0A845QK46"/>
<gene>
    <name evidence="7" type="ORF">D0435_11360</name>
</gene>
<keyword evidence="4 5" id="KW-0472">Membrane</keyword>
<organism evidence="7 8">
    <name type="scientific">Anaerotruncus colihominis</name>
    <dbReference type="NCBI Taxonomy" id="169435"/>
    <lineage>
        <taxon>Bacteria</taxon>
        <taxon>Bacillati</taxon>
        <taxon>Bacillota</taxon>
        <taxon>Clostridia</taxon>
        <taxon>Eubacteriales</taxon>
        <taxon>Oscillospiraceae</taxon>
        <taxon>Anaerotruncus</taxon>
    </lineage>
</organism>
<name>A0A845QK46_9FIRM</name>
<feature type="transmembrane region" description="Helical" evidence="5">
    <location>
        <begin position="143"/>
        <end position="162"/>
    </location>
</feature>
<keyword evidence="8" id="KW-1185">Reference proteome</keyword>
<evidence type="ECO:0000313" key="7">
    <source>
        <dbReference type="EMBL" id="NBH62249.1"/>
    </source>
</evidence>
<dbReference type="Proteomes" id="UP000446866">
    <property type="component" value="Unassembled WGS sequence"/>
</dbReference>
<comment type="similarity">
    <text evidence="5">Belongs to the UPF0182 family.</text>
</comment>
<protein>
    <recommendedName>
        <fullName evidence="5">UPF0182 protein D0435_11360</fullName>
    </recommendedName>
</protein>
<comment type="caution">
    <text evidence="5">Lacks conserved residue(s) required for the propagation of feature annotation.</text>
</comment>
<dbReference type="HAMAP" id="MF_01600">
    <property type="entry name" value="UPF0182"/>
    <property type="match status" value="1"/>
</dbReference>
<keyword evidence="2 5" id="KW-0812">Transmembrane</keyword>
<evidence type="ECO:0000256" key="5">
    <source>
        <dbReference type="HAMAP-Rule" id="MF_01600"/>
    </source>
</evidence>
<feature type="transmembrane region" description="Helical" evidence="5">
    <location>
        <begin position="287"/>
        <end position="307"/>
    </location>
</feature>
<keyword evidence="1 5" id="KW-1003">Cell membrane</keyword>
<comment type="caution">
    <text evidence="7">The sequence shown here is derived from an EMBL/GenBank/DDBJ whole genome shotgun (WGS) entry which is preliminary data.</text>
</comment>
<feature type="compositionally biased region" description="Low complexity" evidence="6">
    <location>
        <begin position="886"/>
        <end position="900"/>
    </location>
</feature>
<dbReference type="PANTHER" id="PTHR39344:SF1">
    <property type="entry name" value="UPF0182 PROTEIN SLL1060"/>
    <property type="match status" value="1"/>
</dbReference>
<proteinExistence type="inferred from homology"/>
<reference evidence="7 8" key="1">
    <citation type="submission" date="2018-08" db="EMBL/GenBank/DDBJ databases">
        <title>Murine metabolic-syndrome-specific gut microbial biobank.</title>
        <authorList>
            <person name="Liu C."/>
        </authorList>
    </citation>
    <scope>NUCLEOTIDE SEQUENCE [LARGE SCALE GENOMIC DNA]</scope>
    <source>
        <strain evidence="7 8">28</strain>
    </source>
</reference>
<sequence>MFIVIILALFLLLINFITDWLWFKEMGYVSVFLKQLTTELEVGIPIFVILTLIMNFYLRMLKKGYFNKIASHEATDMKKLGRYTTLISAAFGLFSAFYAVSSLWFEILQFANATGFDIKDPLFHIDISFYIFQLNFLKQLNEMFIGMVLLIIVVTVIYYSILLSVHTPDMFKEEETPQQEPEFDSEERYDGGDNPFSGMGGNSPFDKVFEAFTGKKAQPRAAKPKKQFDDNNFKQLLHIASGQLTFLGVVFFLMVGINFFLKQFDLLHTHTGAVYGAGFTDVNITLWVYRALCVLAVLGAITVIIHIKKKQFRKIFTIPVIMILIGALGTGASYLVQNFIVSPDEINKESKYLERNIEYTQYAYQLDNVSVKSFDADNSLTSEDIAGNSETIENIRINDYEPVNTFYNQTQSIRQYYKFNDVDVDRYMVNGEYTQTYLSTREIDKEKIQDTWLNRHLKYTHGYGIALSRVDAVTQSGQPDVLIKNIPPQSSIEEISVDRPEIYFGEMTNDYILVNTSEEEFDYPDGSANQYNKYEGEAGIKLNMLNRVMFAIKEQSMKLLVSSNIKSDSRIIINRNVMDRVRKIMPYLSYEEDPYAVIADGKVYWMLDAYTTSSYYPYSEPYSGKNGDINYIRNSVKVVIDAYNGDVNFYIVDDTDPIAKTFQKIYPALFKDLNEMPESLVAHIRYPNTLFAIQAGVYSRYHMEDVKVFYQNEDVWDIADEIYGQDQQKMSPNYYIAKLPGENSAEFFNSLPFTPKSKQNMTALMVARNDGEHYGELVLYSFPKSKTVYGPMQIEAQINQNPEISSDFTLWSSRGTTYKRGNLFVIPIESSLLYLEPVYLEAENSAIPEVKRVIVAYDDKIAYEETLAEALEALFGEGTGTKAPVDNNGDDNQNGGQSSSEKTTADWIKQASESYDKAQNALKNGDWAKYGEYMKSLEEALNKLA</sequence>
<evidence type="ECO:0000256" key="1">
    <source>
        <dbReference type="ARBA" id="ARBA00022475"/>
    </source>
</evidence>
<evidence type="ECO:0000256" key="6">
    <source>
        <dbReference type="SAM" id="MobiDB-lite"/>
    </source>
</evidence>
<feature type="transmembrane region" description="Helical" evidence="5">
    <location>
        <begin position="80"/>
        <end position="100"/>
    </location>
</feature>
<accession>A0A845QK46</accession>
<dbReference type="InterPro" id="IPR005372">
    <property type="entry name" value="UPF0182"/>
</dbReference>
<evidence type="ECO:0000256" key="4">
    <source>
        <dbReference type="ARBA" id="ARBA00023136"/>
    </source>
</evidence>
<feature type="region of interest" description="Disordered" evidence="6">
    <location>
        <begin position="880"/>
        <end position="909"/>
    </location>
</feature>
<dbReference type="EMBL" id="QXWK01000021">
    <property type="protein sequence ID" value="NBH62249.1"/>
    <property type="molecule type" value="Genomic_DNA"/>
</dbReference>